<dbReference type="Gene3D" id="2.30.30.240">
    <property type="entry name" value="PRC-barrel domain"/>
    <property type="match status" value="1"/>
</dbReference>
<feature type="domain" description="RimM N-terminal" evidence="6">
    <location>
        <begin position="8"/>
        <end position="86"/>
    </location>
</feature>
<evidence type="ECO:0000259" key="6">
    <source>
        <dbReference type="Pfam" id="PF01782"/>
    </source>
</evidence>
<feature type="domain" description="Ribosome maturation factor RimM PRC barrel" evidence="7">
    <location>
        <begin position="98"/>
        <end position="162"/>
    </location>
</feature>
<comment type="function">
    <text evidence="5">An accessory protein needed during the final step in the assembly of 30S ribosomal subunit, possibly for assembly of the head region. Essential for efficient processing of 16S rRNA. May be needed both before and after RbfA during the maturation of 16S rRNA. It has affinity for free ribosomal 30S subunits but not for 70S ribosomes.</text>
</comment>
<keyword evidence="9" id="KW-1185">Reference proteome</keyword>
<gene>
    <name evidence="5 8" type="primary">rimM</name>
    <name evidence="8" type="ORF">LKD31_02745</name>
</gene>
<organism evidence="8 9">
    <name type="scientific">Hominenteromicrobium mulieris</name>
    <dbReference type="NCBI Taxonomy" id="2885357"/>
    <lineage>
        <taxon>Bacteria</taxon>
        <taxon>Bacillati</taxon>
        <taxon>Bacillota</taxon>
        <taxon>Clostridia</taxon>
        <taxon>Eubacteriales</taxon>
        <taxon>Oscillospiraceae</taxon>
        <taxon>Hominenteromicrobium</taxon>
    </lineage>
</organism>
<protein>
    <recommendedName>
        <fullName evidence="5">Ribosome maturation factor RimM</fullName>
    </recommendedName>
</protein>
<dbReference type="Proteomes" id="UP001199424">
    <property type="component" value="Unassembled WGS sequence"/>
</dbReference>
<dbReference type="AlphaFoldDB" id="A0AAE3DEY4"/>
<dbReference type="GO" id="GO:0005737">
    <property type="term" value="C:cytoplasm"/>
    <property type="evidence" value="ECO:0007669"/>
    <property type="project" value="UniProtKB-SubCell"/>
</dbReference>
<dbReference type="InterPro" id="IPR011961">
    <property type="entry name" value="RimM"/>
</dbReference>
<accession>A0AAE3DEY4</accession>
<proteinExistence type="inferred from homology"/>
<dbReference type="Gene3D" id="2.40.30.60">
    <property type="entry name" value="RimM"/>
    <property type="match status" value="1"/>
</dbReference>
<dbReference type="SUPFAM" id="SSF50447">
    <property type="entry name" value="Translation proteins"/>
    <property type="match status" value="1"/>
</dbReference>
<comment type="subcellular location">
    <subcellularLocation>
        <location evidence="5">Cytoplasm</location>
    </subcellularLocation>
</comment>
<comment type="domain">
    <text evidence="5">The PRC barrel domain binds ribosomal protein uS19.</text>
</comment>
<dbReference type="PANTHER" id="PTHR33692">
    <property type="entry name" value="RIBOSOME MATURATION FACTOR RIMM"/>
    <property type="match status" value="1"/>
</dbReference>
<evidence type="ECO:0000256" key="2">
    <source>
        <dbReference type="ARBA" id="ARBA00022517"/>
    </source>
</evidence>
<evidence type="ECO:0000256" key="3">
    <source>
        <dbReference type="ARBA" id="ARBA00022552"/>
    </source>
</evidence>
<evidence type="ECO:0000256" key="4">
    <source>
        <dbReference type="ARBA" id="ARBA00023186"/>
    </source>
</evidence>
<keyword evidence="4 5" id="KW-0143">Chaperone</keyword>
<dbReference type="EMBL" id="JAJEQC010000002">
    <property type="protein sequence ID" value="MCC2135931.1"/>
    <property type="molecule type" value="Genomic_DNA"/>
</dbReference>
<dbReference type="InterPro" id="IPR056792">
    <property type="entry name" value="PRC_RimM"/>
</dbReference>
<evidence type="ECO:0000313" key="8">
    <source>
        <dbReference type="EMBL" id="MCC2135931.1"/>
    </source>
</evidence>
<dbReference type="InterPro" id="IPR011033">
    <property type="entry name" value="PRC_barrel-like_sf"/>
</dbReference>
<dbReference type="NCBIfam" id="TIGR02273">
    <property type="entry name" value="16S_RimM"/>
    <property type="match status" value="1"/>
</dbReference>
<keyword evidence="1 5" id="KW-0963">Cytoplasm</keyword>
<dbReference type="HAMAP" id="MF_00014">
    <property type="entry name" value="Ribosome_mat_RimM"/>
    <property type="match status" value="1"/>
</dbReference>
<dbReference type="InterPro" id="IPR036976">
    <property type="entry name" value="RimM_N_sf"/>
</dbReference>
<keyword evidence="3 5" id="KW-0698">rRNA processing</keyword>
<dbReference type="GO" id="GO:0006364">
    <property type="term" value="P:rRNA processing"/>
    <property type="evidence" value="ECO:0007669"/>
    <property type="project" value="UniProtKB-UniRule"/>
</dbReference>
<reference evidence="8" key="1">
    <citation type="submission" date="2021-10" db="EMBL/GenBank/DDBJ databases">
        <title>Anaerobic single-cell dispensing facilitates the cultivation of human gut bacteria.</title>
        <authorList>
            <person name="Afrizal A."/>
        </authorList>
    </citation>
    <scope>NUCLEOTIDE SEQUENCE</scope>
    <source>
        <strain evidence="8">CLA-AA-H250</strain>
    </source>
</reference>
<evidence type="ECO:0000256" key="5">
    <source>
        <dbReference type="HAMAP-Rule" id="MF_00014"/>
    </source>
</evidence>
<dbReference type="PANTHER" id="PTHR33692:SF1">
    <property type="entry name" value="RIBOSOME MATURATION FACTOR RIMM"/>
    <property type="match status" value="1"/>
</dbReference>
<keyword evidence="2 5" id="KW-0690">Ribosome biogenesis</keyword>
<comment type="subunit">
    <text evidence="5">Binds ribosomal protein uS19.</text>
</comment>
<evidence type="ECO:0000256" key="1">
    <source>
        <dbReference type="ARBA" id="ARBA00022490"/>
    </source>
</evidence>
<dbReference type="Pfam" id="PF24986">
    <property type="entry name" value="PRC_RimM"/>
    <property type="match status" value="1"/>
</dbReference>
<comment type="similarity">
    <text evidence="5">Belongs to the RimM family.</text>
</comment>
<dbReference type="GO" id="GO:0042274">
    <property type="term" value="P:ribosomal small subunit biogenesis"/>
    <property type="evidence" value="ECO:0007669"/>
    <property type="project" value="UniProtKB-UniRule"/>
</dbReference>
<evidence type="ECO:0000313" key="9">
    <source>
        <dbReference type="Proteomes" id="UP001199424"/>
    </source>
</evidence>
<dbReference type="SUPFAM" id="SSF50346">
    <property type="entry name" value="PRC-barrel domain"/>
    <property type="match status" value="1"/>
</dbReference>
<dbReference type="InterPro" id="IPR002676">
    <property type="entry name" value="RimM_N"/>
</dbReference>
<dbReference type="RefSeq" id="WP_308448524.1">
    <property type="nucleotide sequence ID" value="NZ_JAJEQC010000002.1"/>
</dbReference>
<dbReference type="GO" id="GO:0043022">
    <property type="term" value="F:ribosome binding"/>
    <property type="evidence" value="ECO:0007669"/>
    <property type="project" value="InterPro"/>
</dbReference>
<comment type="caution">
    <text evidence="8">The sequence shown here is derived from an EMBL/GenBank/DDBJ whole genome shotgun (WGS) entry which is preliminary data.</text>
</comment>
<evidence type="ECO:0000259" key="7">
    <source>
        <dbReference type="Pfam" id="PF24986"/>
    </source>
</evidence>
<name>A0AAE3DEY4_9FIRM</name>
<sequence>MKKQFLEAGRIVGTHGVRGEMRVEPWCDSADFLKKVKTLYFDGGKTDAGLLSSRVHKSLLLVRLKGVESATQADLYRGKILYLDRNDVRLPKNRYFVEDLIGLHVIDDATGAEYGTVQDVFETGANNVYRIVNGVGEEFLFPAVDAMIAKTDIESGKLFVKPIPGIFGDGAETVPVSAGEAADAD</sequence>
<dbReference type="Pfam" id="PF01782">
    <property type="entry name" value="RimM"/>
    <property type="match status" value="1"/>
</dbReference>
<dbReference type="InterPro" id="IPR009000">
    <property type="entry name" value="Transl_B-barrel_sf"/>
</dbReference>
<dbReference type="GO" id="GO:0005840">
    <property type="term" value="C:ribosome"/>
    <property type="evidence" value="ECO:0007669"/>
    <property type="project" value="InterPro"/>
</dbReference>